<keyword evidence="1" id="KW-1133">Transmembrane helix</keyword>
<proteinExistence type="predicted"/>
<keyword evidence="2" id="KW-0732">Signal</keyword>
<evidence type="ECO:0000313" key="3">
    <source>
        <dbReference type="Proteomes" id="UP000515204"/>
    </source>
</evidence>
<dbReference type="OrthoDB" id="8611351at2759"/>
<dbReference type="AlphaFoldDB" id="A0A6P3XR16"/>
<feature type="signal peptide" evidence="2">
    <location>
        <begin position="1"/>
        <end position="18"/>
    </location>
</feature>
<name>A0A6P3XR16_DINQU</name>
<feature type="transmembrane region" description="Helical" evidence="1">
    <location>
        <begin position="358"/>
        <end position="379"/>
    </location>
</feature>
<feature type="chain" id="PRO_5027848223" evidence="2">
    <location>
        <begin position="19"/>
        <end position="627"/>
    </location>
</feature>
<dbReference type="KEGG" id="dqu:106747399"/>
<evidence type="ECO:0000256" key="2">
    <source>
        <dbReference type="SAM" id="SignalP"/>
    </source>
</evidence>
<keyword evidence="3" id="KW-1185">Reference proteome</keyword>
<organism evidence="3 4">
    <name type="scientific">Dinoponera quadriceps</name>
    <name type="common">South American ant</name>
    <dbReference type="NCBI Taxonomy" id="609295"/>
    <lineage>
        <taxon>Eukaryota</taxon>
        <taxon>Metazoa</taxon>
        <taxon>Ecdysozoa</taxon>
        <taxon>Arthropoda</taxon>
        <taxon>Hexapoda</taxon>
        <taxon>Insecta</taxon>
        <taxon>Pterygota</taxon>
        <taxon>Neoptera</taxon>
        <taxon>Endopterygota</taxon>
        <taxon>Hymenoptera</taxon>
        <taxon>Apocrita</taxon>
        <taxon>Aculeata</taxon>
        <taxon>Formicoidea</taxon>
        <taxon>Formicidae</taxon>
        <taxon>Ponerinae</taxon>
        <taxon>Ponerini</taxon>
        <taxon>Dinoponera</taxon>
    </lineage>
</organism>
<keyword evidence="1" id="KW-0472">Membrane</keyword>
<evidence type="ECO:0000313" key="4">
    <source>
        <dbReference type="RefSeq" id="XP_014480368.1"/>
    </source>
</evidence>
<dbReference type="GeneID" id="106747399"/>
<dbReference type="Proteomes" id="UP000515204">
    <property type="component" value="Unplaced"/>
</dbReference>
<accession>A0A6P3XR16</accession>
<dbReference type="RefSeq" id="XP_014480368.1">
    <property type="nucleotide sequence ID" value="XM_014624882.1"/>
</dbReference>
<evidence type="ECO:0000256" key="1">
    <source>
        <dbReference type="SAM" id="Phobius"/>
    </source>
</evidence>
<dbReference type="Gene3D" id="3.40.50.11530">
    <property type="match status" value="1"/>
</dbReference>
<reference evidence="4" key="1">
    <citation type="submission" date="2025-08" db="UniProtKB">
        <authorList>
            <consortium name="RefSeq"/>
        </authorList>
    </citation>
    <scope>IDENTIFICATION</scope>
</reference>
<protein>
    <submittedName>
        <fullName evidence="4">Uncharacterized protein LOC106747399</fullName>
    </submittedName>
</protein>
<sequence>MMYSVYLLLFILTLRTDGFTLGDVQCNYVFEQKCRGDASNYNLVTYDSSVINYCSVEDVPAEINFTVIPAEGGEWTDFLRIDFEAPKTECGYGVALLVEPSIKDERECLRYKFEKAEDISRKIHTIERSLCVLANNSNQLVRYNDNSTASLCKDNISLEFYYIFTGCYALRFHIGRQRYIIRGHTFLNTTYKRVEVAEPEFTCKYDVYRTFDQRHEITNFTLDASLSADTGLLLKVGLISDPNKTAPCTWGEKPMRMWKVDLEASENPNCNINMMRGNGKTVQCNYQVQNIQTASYCFVLFVIDERCHENTIWKPPMSSPVNKNITCTWLKRCTRTFEDSQHVETVTKSTKTQHTSSYLLLPIIAIVLVVLVIVVTLYFMHYLRIRNEGVNLYVNPQQDDFTNPSCLKSVDFDIVENNDNEKVIDRDNLTYDDIVLLYTKSSVSFMAMMKDFREMLTKMCSCTVHDWHDGAEWNDVARVGAVLWFTELLDSGCRVIWIDMPATRSVVISNPRASDTNLNKLSKYEIGDFRDVAFPVVLESAKRNMKDLMFQYRKHFVVRFEGLESLENLNDPFLELSPHARYLMPQHFAQLCSDLSATKPAGTRYEMKAEEDLLQQRLKFIKMESIM</sequence>
<gene>
    <name evidence="4" type="primary">LOC106747399</name>
</gene>
<keyword evidence="1" id="KW-0812">Transmembrane</keyword>